<dbReference type="PANTHER" id="PTHR43690">
    <property type="entry name" value="NARDILYSIN"/>
    <property type="match status" value="1"/>
</dbReference>
<evidence type="ECO:0000313" key="13">
    <source>
        <dbReference type="EMBL" id="QUB87219.1"/>
    </source>
</evidence>
<dbReference type="GO" id="GO:0004222">
    <property type="term" value="F:metalloendopeptidase activity"/>
    <property type="evidence" value="ECO:0007669"/>
    <property type="project" value="InterPro"/>
</dbReference>
<evidence type="ECO:0000313" key="14">
    <source>
        <dbReference type="Proteomes" id="UP000060345"/>
    </source>
</evidence>
<dbReference type="InterPro" id="IPR011765">
    <property type="entry name" value="Pept_M16_N"/>
</dbReference>
<keyword evidence="15" id="KW-1185">Reference proteome</keyword>
<dbReference type="InterPro" id="IPR050626">
    <property type="entry name" value="Peptidase_M16"/>
</dbReference>
<comment type="cofactor">
    <cofactor evidence="1">
        <name>Zn(2+)</name>
        <dbReference type="ChEBI" id="CHEBI:29105"/>
    </cofactor>
</comment>
<dbReference type="InterPro" id="IPR011249">
    <property type="entry name" value="Metalloenz_LuxS/M16"/>
</dbReference>
<dbReference type="PANTHER" id="PTHR43690:SF34">
    <property type="entry name" value="ZINC PROTEASE PQQL-LIKE"/>
    <property type="match status" value="1"/>
</dbReference>
<proteinExistence type="inferred from homology"/>
<accession>A0A0K1NKL2</accession>
<evidence type="ECO:0000313" key="12">
    <source>
        <dbReference type="EMBL" id="AKU69575.1"/>
    </source>
</evidence>
<evidence type="ECO:0000256" key="7">
    <source>
        <dbReference type="ARBA" id="ARBA00023049"/>
    </source>
</evidence>
<dbReference type="KEGG" id="pfus:ADJ77_07300"/>
<evidence type="ECO:0000256" key="2">
    <source>
        <dbReference type="ARBA" id="ARBA00007261"/>
    </source>
</evidence>
<dbReference type="AlphaFoldDB" id="A0A0K1NKL2"/>
<evidence type="ECO:0000256" key="5">
    <source>
        <dbReference type="ARBA" id="ARBA00022801"/>
    </source>
</evidence>
<dbReference type="EMBL" id="CP012074">
    <property type="protein sequence ID" value="AKU69575.1"/>
    <property type="molecule type" value="Genomic_DNA"/>
</dbReference>
<dbReference type="RefSeq" id="WP_050696191.1">
    <property type="nucleotide sequence ID" value="NZ_CP012074.1"/>
</dbReference>
<dbReference type="SUPFAM" id="SSF63411">
    <property type="entry name" value="LuxS/MPP-like metallohydrolase"/>
    <property type="match status" value="4"/>
</dbReference>
<dbReference type="STRING" id="1236517.ADJ77_07300"/>
<dbReference type="Proteomes" id="UP000682005">
    <property type="component" value="Chromosome 1"/>
</dbReference>
<evidence type="ECO:0000256" key="6">
    <source>
        <dbReference type="ARBA" id="ARBA00022833"/>
    </source>
</evidence>
<feature type="domain" description="Peptidase M16 C-terminal" evidence="11">
    <location>
        <begin position="205"/>
        <end position="390"/>
    </location>
</feature>
<organism evidence="12 14">
    <name type="scientific">Prevotella fusca JCM 17724</name>
    <dbReference type="NCBI Taxonomy" id="1236517"/>
    <lineage>
        <taxon>Bacteria</taxon>
        <taxon>Pseudomonadati</taxon>
        <taxon>Bacteroidota</taxon>
        <taxon>Bacteroidia</taxon>
        <taxon>Bacteroidales</taxon>
        <taxon>Prevotellaceae</taxon>
        <taxon>Prevotella</taxon>
    </lineage>
</organism>
<feature type="chain" id="PRO_5044544574" evidence="9">
    <location>
        <begin position="21"/>
        <end position="938"/>
    </location>
</feature>
<evidence type="ECO:0000256" key="1">
    <source>
        <dbReference type="ARBA" id="ARBA00001947"/>
    </source>
</evidence>
<dbReference type="eggNOG" id="COG0612">
    <property type="taxonomic scope" value="Bacteria"/>
</dbReference>
<dbReference type="Proteomes" id="UP000060345">
    <property type="component" value="Chromosome 1"/>
</dbReference>
<evidence type="ECO:0000313" key="15">
    <source>
        <dbReference type="Proteomes" id="UP000682005"/>
    </source>
</evidence>
<evidence type="ECO:0000256" key="3">
    <source>
        <dbReference type="ARBA" id="ARBA00022670"/>
    </source>
</evidence>
<dbReference type="PROSITE" id="PS00143">
    <property type="entry name" value="INSULINASE"/>
    <property type="match status" value="1"/>
</dbReference>
<keyword evidence="7" id="KW-0482">Metalloprotease</keyword>
<feature type="signal peptide" evidence="9">
    <location>
        <begin position="1"/>
        <end position="20"/>
    </location>
</feature>
<reference evidence="13 15" key="2">
    <citation type="submission" date="2021-03" db="EMBL/GenBank/DDBJ databases">
        <title>Human Oral Microbial Genomes.</title>
        <authorList>
            <person name="Johnston C.D."/>
            <person name="Chen T."/>
            <person name="Dewhirst F.E."/>
        </authorList>
    </citation>
    <scope>NUCLEOTIDE SEQUENCE [LARGE SCALE GENOMIC DNA]</scope>
    <source>
        <strain evidence="13 15">W1435</strain>
    </source>
</reference>
<feature type="domain" description="Peptidase M16 N-terminal" evidence="10">
    <location>
        <begin position="49"/>
        <end position="167"/>
    </location>
</feature>
<dbReference type="GO" id="GO:0006508">
    <property type="term" value="P:proteolysis"/>
    <property type="evidence" value="ECO:0007669"/>
    <property type="project" value="UniProtKB-KW"/>
</dbReference>
<evidence type="ECO:0000259" key="10">
    <source>
        <dbReference type="Pfam" id="PF00675"/>
    </source>
</evidence>
<name>A0A0K1NKL2_9BACT</name>
<evidence type="ECO:0000256" key="4">
    <source>
        <dbReference type="ARBA" id="ARBA00022723"/>
    </source>
</evidence>
<protein>
    <submittedName>
        <fullName evidence="13">Insulinase family protein</fullName>
    </submittedName>
    <submittedName>
        <fullName evidence="12">Peptidase M16</fullName>
    </submittedName>
</protein>
<evidence type="ECO:0000256" key="9">
    <source>
        <dbReference type="SAM" id="SignalP"/>
    </source>
</evidence>
<dbReference type="InterPro" id="IPR001431">
    <property type="entry name" value="Pept_M16_Zn_BS"/>
</dbReference>
<reference evidence="12 14" key="1">
    <citation type="submission" date="2015-07" db="EMBL/GenBank/DDBJ databases">
        <authorList>
            <person name="Noorani M."/>
        </authorList>
    </citation>
    <scope>NUCLEOTIDE SEQUENCE [LARGE SCALE GENOMIC DNA]</scope>
    <source>
        <strain evidence="12 14">W1435</strain>
    </source>
</reference>
<feature type="domain" description="Peptidase M16 C-terminal" evidence="11">
    <location>
        <begin position="694"/>
        <end position="870"/>
    </location>
</feature>
<dbReference type="InterPro" id="IPR007863">
    <property type="entry name" value="Peptidase_M16_C"/>
</dbReference>
<evidence type="ECO:0000256" key="8">
    <source>
        <dbReference type="RuleBase" id="RU004447"/>
    </source>
</evidence>
<keyword evidence="3" id="KW-0645">Protease</keyword>
<dbReference type="EMBL" id="CP072370">
    <property type="protein sequence ID" value="QUB87219.1"/>
    <property type="molecule type" value="Genomic_DNA"/>
</dbReference>
<dbReference type="GO" id="GO:0046872">
    <property type="term" value="F:metal ion binding"/>
    <property type="evidence" value="ECO:0007669"/>
    <property type="project" value="UniProtKB-KW"/>
</dbReference>
<dbReference type="Pfam" id="PF05193">
    <property type="entry name" value="Peptidase_M16_C"/>
    <property type="match status" value="2"/>
</dbReference>
<dbReference type="Gene3D" id="3.30.830.10">
    <property type="entry name" value="Metalloenzyme, LuxS/M16 peptidase-like"/>
    <property type="match status" value="4"/>
</dbReference>
<keyword evidence="6" id="KW-0862">Zinc</keyword>
<sequence>MKIKHLFLIVLLFVTGMVSAQQMGPIPVNKNVRQGKLSNGLTYYILHNEWPERVANFYIAQRVGSIQENDNQRGLAHFLEHMAFNGSEHFPDSTLLEYTRSLGVAFGSNLNAYTSIDQTVYRICDVPTARQTALDSCLLILKDWSNGLVLADKEIDKERGVIHQEWQLRRSPVMRIYDDVLPKFYPDSKYGHRMPIGLMSIVDNFPYQDLRDYYKKWYRPDNQCIIVVGDVDVDHTENEIKKLWANSTVPSNAAQVVEEQVPDTKEAIYVFGKDKEMPYSQVGFCMKHDAFPDSQKGDMYYYIDSYAKNIISMMLNQRLSELAQKPESPFTSAYSYDGDYLISKPKAAFTMEADAKDGKDIDALSAIYREAQRVRQYGFTAGEFDRMKSEYLSQLESAYVNRNKIKNSQYGDELRDHYLANEPIPGKEEEYQIMKQLIEMPALNVDVINKYAQELITDNDSNFVAYIFAQEKAGKAYPTESQMAQAVKAVRAEKIEPYVDNVKQEPLLDEKKLPKAGKITGEKENKVLGYKELTLSNGARVILKKTDFKDNEIQFQAVAKGGKGLYGKADFNNLQLFDAVLGYSGLGNFSRQELQKALSGKQASMSCSMSSYYQMLGGSCVPKDIETMMQLLYLNFTNVAKDEDSYKAMMAQFELALKNKDLSPESVFGDSLTCTIYGHEARYAPLTLNSLKGISYDRILQIWKERYANPGQFVYYFVGNFDEATFRPLIEKYIASLPKGKAENWKEVPSYVNGKVVNKFTRKSETPKAIAFEMWHTPIAYTLENDVLTNAAAQVLSMVYLKSIREDASAAYSVSANGSLRRLGNKAIAVVQGYCPMDPEKSELALKLLAEGIKDNTVKMDADKVQKVKDFMLKNAELSAKSNTHWMDVLDEYIWTGIDFQTGYKAAVEGLTPAKLAAHLKQILAAGNHAEVVMTPAK</sequence>
<evidence type="ECO:0000259" key="11">
    <source>
        <dbReference type="Pfam" id="PF05193"/>
    </source>
</evidence>
<keyword evidence="4" id="KW-0479">Metal-binding</keyword>
<dbReference type="Pfam" id="PF00675">
    <property type="entry name" value="Peptidase_M16"/>
    <property type="match status" value="1"/>
</dbReference>
<comment type="similarity">
    <text evidence="2 8">Belongs to the peptidase M16 family.</text>
</comment>
<keyword evidence="5" id="KW-0378">Hydrolase</keyword>
<keyword evidence="9" id="KW-0732">Signal</keyword>
<gene>
    <name evidence="12" type="ORF">ADJ77_07300</name>
    <name evidence="13" type="ORF">J5A51_06995</name>
</gene>